<evidence type="ECO:0008006" key="5">
    <source>
        <dbReference type="Google" id="ProtNLM"/>
    </source>
</evidence>
<name>A0A518HL38_9BACT</name>
<dbReference type="OrthoDB" id="289030at2"/>
<feature type="signal peptide" evidence="2">
    <location>
        <begin position="1"/>
        <end position="19"/>
    </location>
</feature>
<feature type="chain" id="PRO_5022021788" description="Secreted protein" evidence="2">
    <location>
        <begin position="20"/>
        <end position="65"/>
    </location>
</feature>
<evidence type="ECO:0000256" key="1">
    <source>
        <dbReference type="SAM" id="MobiDB-lite"/>
    </source>
</evidence>
<evidence type="ECO:0000256" key="2">
    <source>
        <dbReference type="SAM" id="SignalP"/>
    </source>
</evidence>
<organism evidence="3 4">
    <name type="scientific">Stieleria neptunia</name>
    <dbReference type="NCBI Taxonomy" id="2527979"/>
    <lineage>
        <taxon>Bacteria</taxon>
        <taxon>Pseudomonadati</taxon>
        <taxon>Planctomycetota</taxon>
        <taxon>Planctomycetia</taxon>
        <taxon>Pirellulales</taxon>
        <taxon>Pirellulaceae</taxon>
        <taxon>Stieleria</taxon>
    </lineage>
</organism>
<proteinExistence type="predicted"/>
<protein>
    <recommendedName>
        <fullName evidence="5">Secreted protein</fullName>
    </recommendedName>
</protein>
<gene>
    <name evidence="3" type="ORF">Enr13x_14040</name>
</gene>
<dbReference type="AlphaFoldDB" id="A0A518HL38"/>
<keyword evidence="4" id="KW-1185">Reference proteome</keyword>
<reference evidence="3 4" key="1">
    <citation type="submission" date="2019-03" db="EMBL/GenBank/DDBJ databases">
        <title>Deep-cultivation of Planctomycetes and their phenomic and genomic characterization uncovers novel biology.</title>
        <authorList>
            <person name="Wiegand S."/>
            <person name="Jogler M."/>
            <person name="Boedeker C."/>
            <person name="Pinto D."/>
            <person name="Vollmers J."/>
            <person name="Rivas-Marin E."/>
            <person name="Kohn T."/>
            <person name="Peeters S.H."/>
            <person name="Heuer A."/>
            <person name="Rast P."/>
            <person name="Oberbeckmann S."/>
            <person name="Bunk B."/>
            <person name="Jeske O."/>
            <person name="Meyerdierks A."/>
            <person name="Storesund J.E."/>
            <person name="Kallscheuer N."/>
            <person name="Luecker S."/>
            <person name="Lage O.M."/>
            <person name="Pohl T."/>
            <person name="Merkel B.J."/>
            <person name="Hornburger P."/>
            <person name="Mueller R.-W."/>
            <person name="Bruemmer F."/>
            <person name="Labrenz M."/>
            <person name="Spormann A.M."/>
            <person name="Op den Camp H."/>
            <person name="Overmann J."/>
            <person name="Amann R."/>
            <person name="Jetten M.S.M."/>
            <person name="Mascher T."/>
            <person name="Medema M.H."/>
            <person name="Devos D.P."/>
            <person name="Kaster A.-K."/>
            <person name="Ovreas L."/>
            <person name="Rohde M."/>
            <person name="Galperin M.Y."/>
            <person name="Jogler C."/>
        </authorList>
    </citation>
    <scope>NUCLEOTIDE SEQUENCE [LARGE SCALE GENOMIC DNA]</scope>
    <source>
        <strain evidence="3 4">Enr13</strain>
    </source>
</reference>
<dbReference type="PROSITE" id="PS51257">
    <property type="entry name" value="PROKAR_LIPOPROTEIN"/>
    <property type="match status" value="1"/>
</dbReference>
<feature type="region of interest" description="Disordered" evidence="1">
    <location>
        <begin position="41"/>
        <end position="65"/>
    </location>
</feature>
<accession>A0A518HL38</accession>
<keyword evidence="2" id="KW-0732">Signal</keyword>
<dbReference type="RefSeq" id="WP_145385269.1">
    <property type="nucleotide sequence ID" value="NZ_CP037423.1"/>
</dbReference>
<evidence type="ECO:0000313" key="3">
    <source>
        <dbReference type="EMBL" id="QDV41561.1"/>
    </source>
</evidence>
<evidence type="ECO:0000313" key="4">
    <source>
        <dbReference type="Proteomes" id="UP000319004"/>
    </source>
</evidence>
<dbReference type="Proteomes" id="UP000319004">
    <property type="component" value="Chromosome"/>
</dbReference>
<dbReference type="KEGG" id="snep:Enr13x_14040"/>
<dbReference type="EMBL" id="CP037423">
    <property type="protein sequence ID" value="QDV41561.1"/>
    <property type="molecule type" value="Genomic_DNA"/>
</dbReference>
<sequence length="65" mass="6812" precursor="true">MKKLFVLVALIGLCVPTFAGCGSGSPTVIEPVAEDDGALAAEQQRQYEEQMRSGGSSRATAPRSK</sequence>